<feature type="chain" id="PRO_5004529807" description="Lipoprotein" evidence="1">
    <location>
        <begin position="24"/>
        <end position="405"/>
    </location>
</feature>
<proteinExistence type="predicted"/>
<gene>
    <name evidence="2" type="ORF">STAIW_v1c06710</name>
</gene>
<keyword evidence="1" id="KW-0732">Signal</keyword>
<dbReference type="STRING" id="1276220.STAIW_v1c06710"/>
<evidence type="ECO:0000256" key="1">
    <source>
        <dbReference type="SAM" id="SignalP"/>
    </source>
</evidence>
<dbReference type="HOGENOM" id="CLU_679543_0_0_14"/>
<keyword evidence="3" id="KW-1185">Reference proteome</keyword>
<evidence type="ECO:0008006" key="4">
    <source>
        <dbReference type="Google" id="ProtNLM"/>
    </source>
</evidence>
<organism evidence="2 3">
    <name type="scientific">Spiroplasma taiwanense CT-1</name>
    <dbReference type="NCBI Taxonomy" id="1276220"/>
    <lineage>
        <taxon>Bacteria</taxon>
        <taxon>Bacillati</taxon>
        <taxon>Mycoplasmatota</taxon>
        <taxon>Mollicutes</taxon>
        <taxon>Entomoplasmatales</taxon>
        <taxon>Spiroplasmataceae</taxon>
        <taxon>Spiroplasma</taxon>
    </lineage>
</organism>
<reference evidence="2 3" key="1">
    <citation type="journal article" date="2013" name="Genome Biol. Evol.">
        <title>Comparison of metabolic capacities and inference of gene content evolution in mosquito-associated Spiroplasma diminutum and S. taiwanense.</title>
        <authorList>
            <person name="Lo W.S."/>
            <person name="Ku C."/>
            <person name="Chen L.L."/>
            <person name="Chang T.H."/>
            <person name="Kuo C.H."/>
        </authorList>
    </citation>
    <scope>NUCLEOTIDE SEQUENCE [LARGE SCALE GENOMIC DNA]</scope>
    <source>
        <strain evidence="2">CT-1</strain>
    </source>
</reference>
<dbReference type="Proteomes" id="UP000014984">
    <property type="component" value="Chromosome"/>
</dbReference>
<evidence type="ECO:0000313" key="3">
    <source>
        <dbReference type="Proteomes" id="UP000014984"/>
    </source>
</evidence>
<feature type="signal peptide" evidence="1">
    <location>
        <begin position="1"/>
        <end position="23"/>
    </location>
</feature>
<dbReference type="RefSeq" id="WP_020834428.1">
    <property type="nucleotide sequence ID" value="NC_021846.1"/>
</dbReference>
<evidence type="ECO:0000313" key="2">
    <source>
        <dbReference type="EMBL" id="AGR41289.1"/>
    </source>
</evidence>
<accession>S5LU65</accession>
<dbReference type="AlphaFoldDB" id="S5LU65"/>
<sequence>MKKLLGLLAATGLVATTSATVVACGDKEVSAAEKLVNDVKEFISKGNDSWIEGTTTAQDIIDATFSKFVVKDGNVVKDAESLSGLKSDSLILKIGQTSKKVAELSFDIEVYATKAGTAKNEFVKNTDSVKKGVSVVKLKENDSKTPIISAIQDQNVVIGKKLEVDVTITNPVEGVELKAESATIANATVAIKENNKIEITGVAAGDSEITVSYEGATSVKFIVTVEAEAEAEAPVISPIENKTVVIGEKIEVTVEIAHPVDGVEISATSATIANATVAIKENNKIEITGVAAGDSEITVSYEGATSVKFIVTVKAEAEAEAPVISPIENKTVVAGEKIEVTVEIAHPVDGVEISATSATIANATVAIKENNKIEITGVAAGDSEITVSYTGAQDVTFTVTVTAAQ</sequence>
<dbReference type="InterPro" id="IPR054816">
    <property type="entry name" value="Lipoprotein_mollicutes-type_CS"/>
</dbReference>
<dbReference type="KEGG" id="stai:STAIW_v1c06710"/>
<dbReference type="PATRIC" id="fig|1276220.3.peg.683"/>
<protein>
    <recommendedName>
        <fullName evidence="4">Lipoprotein</fullName>
    </recommendedName>
</protein>
<dbReference type="PROSITE" id="PS51257">
    <property type="entry name" value="PROKAR_LIPOPROTEIN"/>
    <property type="match status" value="1"/>
</dbReference>
<dbReference type="NCBIfam" id="NF045726">
    <property type="entry name" value="XXplasma_LP"/>
    <property type="match status" value="1"/>
</dbReference>
<name>S5LU65_9MOLU</name>
<dbReference type="EMBL" id="CP005074">
    <property type="protein sequence ID" value="AGR41289.1"/>
    <property type="molecule type" value="Genomic_DNA"/>
</dbReference>
<dbReference type="NCBIfam" id="NF038029">
    <property type="entry name" value="LP_plasma"/>
    <property type="match status" value="1"/>
</dbReference>